<gene>
    <name evidence="2" type="ORF">SERLADRAFT_433636</name>
</gene>
<dbReference type="Proteomes" id="UP000008064">
    <property type="component" value="Unassembled WGS sequence"/>
</dbReference>
<reference evidence="2" key="1">
    <citation type="submission" date="2011-04" db="EMBL/GenBank/DDBJ databases">
        <title>Evolution of plant cell wall degrading machinery underlies the functional diversity of forest fungi.</title>
        <authorList>
            <consortium name="US DOE Joint Genome Institute (JGI-PGF)"/>
            <person name="Eastwood D.C."/>
            <person name="Floudas D."/>
            <person name="Binder M."/>
            <person name="Majcherczyk A."/>
            <person name="Schneider P."/>
            <person name="Aerts A."/>
            <person name="Asiegbu F.O."/>
            <person name="Baker S.E."/>
            <person name="Barry K."/>
            <person name="Bendiksby M."/>
            <person name="Blumentritt M."/>
            <person name="Coutinho P.M."/>
            <person name="Cullen D."/>
            <person name="Cullen D."/>
            <person name="Gathman A."/>
            <person name="Goodell B."/>
            <person name="Henrissat B."/>
            <person name="Ihrmark K."/>
            <person name="Kauserud H."/>
            <person name="Kohler A."/>
            <person name="LaButti K."/>
            <person name="Lapidus A."/>
            <person name="Lavin J.L."/>
            <person name="Lee Y.-H."/>
            <person name="Lindquist E."/>
            <person name="Lilly W."/>
            <person name="Lucas S."/>
            <person name="Morin E."/>
            <person name="Murat C."/>
            <person name="Oguiza J.A."/>
            <person name="Park J."/>
            <person name="Pisabarro A.G."/>
            <person name="Riley R."/>
            <person name="Rosling A."/>
            <person name="Salamov A."/>
            <person name="Schmidt O."/>
            <person name="Schmutz J."/>
            <person name="Skrede I."/>
            <person name="Stenlid J."/>
            <person name="Wiebenga A."/>
            <person name="Xie X."/>
            <person name="Kues U."/>
            <person name="Hibbett D.S."/>
            <person name="Hoffmeister D."/>
            <person name="Hogberg N."/>
            <person name="Martin F."/>
            <person name="Grigoriev I.V."/>
            <person name="Watkinson S.C."/>
        </authorList>
    </citation>
    <scope>NUCLEOTIDE SEQUENCE</scope>
    <source>
        <strain evidence="2">S7.9</strain>
    </source>
</reference>
<protein>
    <submittedName>
        <fullName evidence="2">Uncharacterized protein</fullName>
    </submittedName>
</protein>
<organism>
    <name type="scientific">Serpula lacrymans var. lacrymans (strain S7.9)</name>
    <name type="common">Dry rot fungus</name>
    <dbReference type="NCBI Taxonomy" id="578457"/>
    <lineage>
        <taxon>Eukaryota</taxon>
        <taxon>Fungi</taxon>
        <taxon>Dikarya</taxon>
        <taxon>Basidiomycota</taxon>
        <taxon>Agaricomycotina</taxon>
        <taxon>Agaricomycetes</taxon>
        <taxon>Agaricomycetidae</taxon>
        <taxon>Boletales</taxon>
        <taxon>Coniophorineae</taxon>
        <taxon>Serpulaceae</taxon>
        <taxon>Serpula</taxon>
    </lineage>
</organism>
<evidence type="ECO:0000313" key="2">
    <source>
        <dbReference type="EMBL" id="EGO29668.1"/>
    </source>
</evidence>
<feature type="compositionally biased region" description="Polar residues" evidence="1">
    <location>
        <begin position="213"/>
        <end position="233"/>
    </location>
</feature>
<proteinExistence type="predicted"/>
<feature type="compositionally biased region" description="Polar residues" evidence="1">
    <location>
        <begin position="277"/>
        <end position="287"/>
    </location>
</feature>
<feature type="compositionally biased region" description="Pro residues" evidence="1">
    <location>
        <begin position="235"/>
        <end position="247"/>
    </location>
</feature>
<dbReference type="RefSeq" id="XP_007313910.1">
    <property type="nucleotide sequence ID" value="XM_007313848.1"/>
</dbReference>
<dbReference type="HOGENOM" id="CLU_060170_0_0_1"/>
<feature type="region of interest" description="Disordered" evidence="1">
    <location>
        <begin position="162"/>
        <end position="349"/>
    </location>
</feature>
<accession>F8NH79</accession>
<dbReference type="GeneID" id="18814221"/>
<name>F8NH79_SERL9</name>
<dbReference type="KEGG" id="sla:SERLADRAFT_433636"/>
<sequence>MSTSHSTGFPITTYSVPGEANMLADERVSFARGQRHNQADVSDAIELMSAKNAHVYLFRETEKHYPDAYHALSSLYTFLNIDLVADELLKAIDSLHLLENEHSRHNNQDSSICRALRMEKLVLESLERRLRMNSLSGQTDAAKAYLELGGKILLTEARTRIERDGYTSTPPPGLSRRSPLHPDQISVTPELTYPTASPQPPPTQLAEKYIPTVPTSPTSQGSNPSSPRSTGSNPEPLPPQSPPPRPVPNAQTRRLTKRRGARLGRQEVILQIPAVRTPSNRRSCTSKSPKDSPPGVTRRPETGSPSNPINVDDADMIDQLYAGTYNLGDDDPPTPKSDTSSNTQRKYHQGVRDNAPYCQNCGWSDHRTYYCEAYYCPDCNRRAPGHSFNWCPIRRENEDRILMEGLHGDVSYDDSYNMDGEGTKFR</sequence>
<dbReference type="AlphaFoldDB" id="F8NH79"/>
<evidence type="ECO:0000256" key="1">
    <source>
        <dbReference type="SAM" id="MobiDB-lite"/>
    </source>
</evidence>
<dbReference type="EMBL" id="GL945429">
    <property type="protein sequence ID" value="EGO29668.1"/>
    <property type="molecule type" value="Genomic_DNA"/>
</dbReference>